<dbReference type="OrthoDB" id="7439870at2759"/>
<evidence type="ECO:0000313" key="2">
    <source>
        <dbReference type="RefSeq" id="XP_024884299.1"/>
    </source>
</evidence>
<accession>A0A6J1QPB7</accession>
<keyword evidence="1" id="KW-1185">Reference proteome</keyword>
<gene>
    <name evidence="2" type="primary">LOC112462643</name>
</gene>
<sequence>FRREDNVDAEVKASGFARQIEKEIDIFLTEIDFEYKEEKDNEDVESDTGSEDETYENCVDNIEDLEYQLNDVQVQDRTAKEKFDVPTRETVLNNDNEHLKEISTVPCSDKQSNMENECKRNNGDVENVMANEEYNDCTSYGLSSNPEDEAAQVYDDTRSIRSISTAATIAPDVIKKRTKLALDKRERSQAKRALVKGEASAVTRIRRDNRATIKESTGIWGWE</sequence>
<protein>
    <submittedName>
        <fullName evidence="2">Serine/threonine-protein kinase RIO2-like</fullName>
    </submittedName>
</protein>
<dbReference type="RefSeq" id="XP_024884299.1">
    <property type="nucleotide sequence ID" value="XM_025028531.1"/>
</dbReference>
<dbReference type="AlphaFoldDB" id="A0A6J1QPB7"/>
<evidence type="ECO:0000313" key="1">
    <source>
        <dbReference type="Proteomes" id="UP000504618"/>
    </source>
</evidence>
<dbReference type="Proteomes" id="UP000504618">
    <property type="component" value="Unplaced"/>
</dbReference>
<feature type="non-terminal residue" evidence="2">
    <location>
        <position position="1"/>
    </location>
</feature>
<proteinExistence type="predicted"/>
<reference evidence="2" key="1">
    <citation type="submission" date="2025-08" db="UniProtKB">
        <authorList>
            <consortium name="RefSeq"/>
        </authorList>
    </citation>
    <scope>IDENTIFICATION</scope>
    <source>
        <tissue evidence="2">Whole body</tissue>
    </source>
</reference>
<dbReference type="GeneID" id="112462643"/>
<name>A0A6J1QPB7_9HYME</name>
<organism evidence="1 2">
    <name type="scientific">Temnothorax curvispinosus</name>
    <dbReference type="NCBI Taxonomy" id="300111"/>
    <lineage>
        <taxon>Eukaryota</taxon>
        <taxon>Metazoa</taxon>
        <taxon>Ecdysozoa</taxon>
        <taxon>Arthropoda</taxon>
        <taxon>Hexapoda</taxon>
        <taxon>Insecta</taxon>
        <taxon>Pterygota</taxon>
        <taxon>Neoptera</taxon>
        <taxon>Endopterygota</taxon>
        <taxon>Hymenoptera</taxon>
        <taxon>Apocrita</taxon>
        <taxon>Aculeata</taxon>
        <taxon>Formicoidea</taxon>
        <taxon>Formicidae</taxon>
        <taxon>Myrmicinae</taxon>
        <taxon>Temnothorax</taxon>
    </lineage>
</organism>